<dbReference type="KEGG" id="acek:FLP30_09200"/>
<accession>A0A5C1YQP4</accession>
<dbReference type="Gene3D" id="3.40.50.300">
    <property type="entry name" value="P-loop containing nucleotide triphosphate hydrolases"/>
    <property type="match status" value="2"/>
</dbReference>
<keyword evidence="1" id="KW-0175">Coiled coil</keyword>
<sequence length="881" mass="95682">MSFVIRRFSVNGFRKFRTPLVVDGLTNGLNIIIEPNETGKSTVLDALRAAFFVRYNASTQLVKSYVPHGEAIGPEVSADFELNHVAWSLRKQFLKSKAIELTGPQGRTQGEEAEVQLNTLLGSVRDTSRNGDTATHGALGLLWVAQTEALAVSAPGQIVRDSITSMLEAEVGAIMGGESYQKVRKRIDTQYDLYWTPTGQKRGRQTEALAHAEATQTAAQKAEERLTQLEHSFTALETTRTQLKVLQREMADTTDSQTRKDLLTELETARAAAQILTTRKAELDTLHARLSTLEDLQQRHTAAVTAQTNANARLAETRARHALVAEARATANQKAQTARTACEQARTARQAAQTALRMGEELTRHNQRRTAIQAACTRHDTLVDLERALHTAQAQARTAIPATQLAALEGLERAVAEAQAIAKAGETRITLSGTTTDITIDGAPAQPGELTLTHPTWVRLGQAEILISPPATATHAQTELAAARTKRQQALDDLGVPDSAAARARNEAAHDASTTLRMLAVQITAATPADERISLAAGPEALKLFVRELDATWNSTPDTQPNIPALTTARDEAETAYARAEGTLASALEALRRADDDALPLASAEAATTSDVKHATQTVESIEARPEWPELTETLRRLRHDITQAAVTLEQATRNAATHDTAAITRRIEAIEARAKSAAEARTRLETDIARLEGIIETEGGQGLAERAATAREEAQTAQIKLNQVTAEADMLKLLRDTLETARNETSAKFVGPVARRMQPYIGRLLPGCDLGFSEDLALEKITRAGSDEVCTSLSRGTQEQLALLTRIAFADMLQEQGKPVSLILDDPLVYSDDTRLDLMTDIITEAATRMQVILLTCRDRAFRHVAGNRIILGQSSPQTA</sequence>
<feature type="coiled-coil region" evidence="1">
    <location>
        <begin position="212"/>
        <end position="256"/>
    </location>
</feature>
<dbReference type="AlphaFoldDB" id="A0A5C1YQP4"/>
<evidence type="ECO:0000313" key="3">
    <source>
        <dbReference type="EMBL" id="QEO17888.1"/>
    </source>
</evidence>
<evidence type="ECO:0000259" key="2">
    <source>
        <dbReference type="Pfam" id="PF13476"/>
    </source>
</evidence>
<dbReference type="SUPFAM" id="SSF52540">
    <property type="entry name" value="P-loop containing nucleoside triphosphate hydrolases"/>
    <property type="match status" value="1"/>
</dbReference>
<dbReference type="Proteomes" id="UP000324536">
    <property type="component" value="Chromosome"/>
</dbReference>
<gene>
    <name evidence="3" type="ORF">FLP30_09200</name>
</gene>
<evidence type="ECO:0000256" key="1">
    <source>
        <dbReference type="SAM" id="Coils"/>
    </source>
</evidence>
<name>A0A5C1YQP4_9PROT</name>
<feature type="domain" description="Rad50/SbcC-type AAA" evidence="2">
    <location>
        <begin position="9"/>
        <end position="269"/>
    </location>
</feature>
<dbReference type="PANTHER" id="PTHR41259:SF1">
    <property type="entry name" value="DOUBLE-STRAND BREAK REPAIR RAD50 ATPASE, PUTATIVE-RELATED"/>
    <property type="match status" value="1"/>
</dbReference>
<proteinExistence type="predicted"/>
<dbReference type="RefSeq" id="WP_149279564.1">
    <property type="nucleotide sequence ID" value="NZ_CP043506.1"/>
</dbReference>
<dbReference type="InterPro" id="IPR038729">
    <property type="entry name" value="Rad50/SbcC_AAA"/>
</dbReference>
<feature type="coiled-coil region" evidence="1">
    <location>
        <begin position="570"/>
        <end position="597"/>
    </location>
</feature>
<keyword evidence="4" id="KW-1185">Reference proteome</keyword>
<organism evidence="3 4">
    <name type="scientific">Acetobacter vaccinii</name>
    <dbReference type="NCBI Taxonomy" id="2592655"/>
    <lineage>
        <taxon>Bacteria</taxon>
        <taxon>Pseudomonadati</taxon>
        <taxon>Pseudomonadota</taxon>
        <taxon>Alphaproteobacteria</taxon>
        <taxon>Acetobacterales</taxon>
        <taxon>Acetobacteraceae</taxon>
        <taxon>Acetobacter</taxon>
    </lineage>
</organism>
<dbReference type="PANTHER" id="PTHR41259">
    <property type="entry name" value="DOUBLE-STRAND BREAK REPAIR RAD50 ATPASE, PUTATIVE-RELATED"/>
    <property type="match status" value="1"/>
</dbReference>
<feature type="coiled-coil region" evidence="1">
    <location>
        <begin position="635"/>
        <end position="728"/>
    </location>
</feature>
<evidence type="ECO:0000313" key="4">
    <source>
        <dbReference type="Proteomes" id="UP000324536"/>
    </source>
</evidence>
<reference evidence="3 4" key="1">
    <citation type="submission" date="2019-09" db="EMBL/GenBank/DDBJ databases">
        <title>Genome sequencing of strain KACC 21233.</title>
        <authorList>
            <person name="Heo J."/>
            <person name="Kim S.-J."/>
            <person name="Kim J.-S."/>
            <person name="Hong S.-B."/>
            <person name="Kwon S.-W."/>
        </authorList>
    </citation>
    <scope>NUCLEOTIDE SEQUENCE [LARGE SCALE GENOMIC DNA]</scope>
    <source>
        <strain evidence="3 4">KACC 21233</strain>
    </source>
</reference>
<protein>
    <submittedName>
        <fullName evidence="3">AAA family ATPase</fullName>
    </submittedName>
</protein>
<dbReference type="InterPro" id="IPR027417">
    <property type="entry name" value="P-loop_NTPase"/>
</dbReference>
<dbReference type="OrthoDB" id="7069379at2"/>
<dbReference type="EMBL" id="CP043506">
    <property type="protein sequence ID" value="QEO17888.1"/>
    <property type="molecule type" value="Genomic_DNA"/>
</dbReference>
<dbReference type="Pfam" id="PF13476">
    <property type="entry name" value="AAA_23"/>
    <property type="match status" value="1"/>
</dbReference>